<proteinExistence type="predicted"/>
<organism evidence="3 4">
    <name type="scientific">Brucella endophytica</name>
    <dbReference type="NCBI Taxonomy" id="1963359"/>
    <lineage>
        <taxon>Bacteria</taxon>
        <taxon>Pseudomonadati</taxon>
        <taxon>Pseudomonadota</taxon>
        <taxon>Alphaproteobacteria</taxon>
        <taxon>Hyphomicrobiales</taxon>
        <taxon>Brucellaceae</taxon>
        <taxon>Brucella/Ochrobactrum group</taxon>
        <taxon>Brucella</taxon>
    </lineage>
</organism>
<gene>
    <name evidence="3" type="ORF">GCM10011491_02900</name>
</gene>
<dbReference type="RefSeq" id="WP_188820737.1">
    <property type="nucleotide sequence ID" value="NZ_BMHH01000001.1"/>
</dbReference>
<evidence type="ECO:0000256" key="1">
    <source>
        <dbReference type="SAM" id="MobiDB-lite"/>
    </source>
</evidence>
<feature type="transmembrane region" description="Helical" evidence="2">
    <location>
        <begin position="147"/>
        <end position="168"/>
    </location>
</feature>
<protein>
    <recommendedName>
        <fullName evidence="5">Biotin transporter BioY</fullName>
    </recommendedName>
</protein>
<reference evidence="3" key="2">
    <citation type="submission" date="2020-09" db="EMBL/GenBank/DDBJ databases">
        <authorList>
            <person name="Sun Q."/>
            <person name="Zhou Y."/>
        </authorList>
    </citation>
    <scope>NUCLEOTIDE SEQUENCE</scope>
    <source>
        <strain evidence="3">CGMCC 1.15082</strain>
    </source>
</reference>
<feature type="compositionally biased region" description="Low complexity" evidence="1">
    <location>
        <begin position="96"/>
        <end position="108"/>
    </location>
</feature>
<evidence type="ECO:0000313" key="4">
    <source>
        <dbReference type="Proteomes" id="UP000646478"/>
    </source>
</evidence>
<comment type="caution">
    <text evidence="3">The sequence shown here is derived from an EMBL/GenBank/DDBJ whole genome shotgun (WGS) entry which is preliminary data.</text>
</comment>
<reference evidence="3" key="1">
    <citation type="journal article" date="2014" name="Int. J. Syst. Evol. Microbiol.">
        <title>Complete genome sequence of Corynebacterium casei LMG S-19264T (=DSM 44701T), isolated from a smear-ripened cheese.</title>
        <authorList>
            <consortium name="US DOE Joint Genome Institute (JGI-PGF)"/>
            <person name="Walter F."/>
            <person name="Albersmeier A."/>
            <person name="Kalinowski J."/>
            <person name="Ruckert C."/>
        </authorList>
    </citation>
    <scope>NUCLEOTIDE SEQUENCE</scope>
    <source>
        <strain evidence="3">CGMCC 1.15082</strain>
    </source>
</reference>
<dbReference type="AlphaFoldDB" id="A0A916S0D2"/>
<dbReference type="Proteomes" id="UP000646478">
    <property type="component" value="Unassembled WGS sequence"/>
</dbReference>
<feature type="region of interest" description="Disordered" evidence="1">
    <location>
        <begin position="95"/>
        <end position="137"/>
    </location>
</feature>
<evidence type="ECO:0008006" key="5">
    <source>
        <dbReference type="Google" id="ProtNLM"/>
    </source>
</evidence>
<name>A0A916S0D2_9HYPH</name>
<keyword evidence="2" id="KW-0812">Transmembrane</keyword>
<evidence type="ECO:0000313" key="3">
    <source>
        <dbReference type="EMBL" id="GGA79077.1"/>
    </source>
</evidence>
<keyword evidence="2" id="KW-1133">Transmembrane helix</keyword>
<dbReference type="EMBL" id="BMHH01000001">
    <property type="protein sequence ID" value="GGA79077.1"/>
    <property type="molecule type" value="Genomic_DNA"/>
</dbReference>
<evidence type="ECO:0000256" key="2">
    <source>
        <dbReference type="SAM" id="Phobius"/>
    </source>
</evidence>
<keyword evidence="2" id="KW-0472">Membrane</keyword>
<accession>A0A916S0D2</accession>
<sequence>MEGIERAIRNAFAKGDAANPATRQRIYESAWSAHEHALAANTSLSDAQKAQRRDRLKATISRIESEFRPARPAAPAAASRARVEPALGGVEVQNGAAPAKAASPAEGPALDRDDVRTARKKKHRDADFGFEGGAPRRDVAKKPRSPFMSYVLPGLILLVFALMGWSLYNSFTDVMNPSRSTALLNGAPAREGEDAAGGKWINIFNPSEPTRISVTGSATAQIAGQGSVGFARVKSPGADDEIIFDVGEGILREIAGKKATFDIIAKSDDGQPTQMSVSCDFGAMGDCGRKRYDVTDARSDFLFDVTFPEGQRATGAGTITINSDVSGAGKAIDIYAIRVSVAQ</sequence>
<keyword evidence="4" id="KW-1185">Reference proteome</keyword>